<reference evidence="3 4" key="1">
    <citation type="journal article" date="2012" name="Science">
        <title>The Paleozoic origin of enzymatic lignin decomposition reconstructed from 31 fungal genomes.</title>
        <authorList>
            <person name="Floudas D."/>
            <person name="Binder M."/>
            <person name="Riley R."/>
            <person name="Barry K."/>
            <person name="Blanchette R.A."/>
            <person name="Henrissat B."/>
            <person name="Martinez A.T."/>
            <person name="Otillar R."/>
            <person name="Spatafora J.W."/>
            <person name="Yadav J.S."/>
            <person name="Aerts A."/>
            <person name="Benoit I."/>
            <person name="Boyd A."/>
            <person name="Carlson A."/>
            <person name="Copeland A."/>
            <person name="Coutinho P.M."/>
            <person name="de Vries R.P."/>
            <person name="Ferreira P."/>
            <person name="Findley K."/>
            <person name="Foster B."/>
            <person name="Gaskell J."/>
            <person name="Glotzer D."/>
            <person name="Gorecki P."/>
            <person name="Heitman J."/>
            <person name="Hesse C."/>
            <person name="Hori C."/>
            <person name="Igarashi K."/>
            <person name="Jurgens J.A."/>
            <person name="Kallen N."/>
            <person name="Kersten P."/>
            <person name="Kohler A."/>
            <person name="Kuees U."/>
            <person name="Kumar T.K.A."/>
            <person name="Kuo A."/>
            <person name="LaButti K."/>
            <person name="Larrondo L.F."/>
            <person name="Lindquist E."/>
            <person name="Ling A."/>
            <person name="Lombard V."/>
            <person name="Lucas S."/>
            <person name="Lundell T."/>
            <person name="Martin R."/>
            <person name="McLaughlin D.J."/>
            <person name="Morgenstern I."/>
            <person name="Morin E."/>
            <person name="Murat C."/>
            <person name="Nagy L.G."/>
            <person name="Nolan M."/>
            <person name="Ohm R.A."/>
            <person name="Patyshakuliyeva A."/>
            <person name="Rokas A."/>
            <person name="Ruiz-Duenas F.J."/>
            <person name="Sabat G."/>
            <person name="Salamov A."/>
            <person name="Samejima M."/>
            <person name="Schmutz J."/>
            <person name="Slot J.C."/>
            <person name="St John F."/>
            <person name="Stenlid J."/>
            <person name="Sun H."/>
            <person name="Sun S."/>
            <person name="Syed K."/>
            <person name="Tsang A."/>
            <person name="Wiebenga A."/>
            <person name="Young D."/>
            <person name="Pisabarro A."/>
            <person name="Eastwood D.C."/>
            <person name="Martin F."/>
            <person name="Cullen D."/>
            <person name="Grigoriev I.V."/>
            <person name="Hibbett D.S."/>
        </authorList>
    </citation>
    <scope>NUCLEOTIDE SEQUENCE [LARGE SCALE GENOMIC DNA]</scope>
    <source>
        <strain evidence="3 4">MD-104</strain>
    </source>
</reference>
<dbReference type="Proteomes" id="UP000218811">
    <property type="component" value="Unassembled WGS sequence"/>
</dbReference>
<feature type="compositionally biased region" description="Polar residues" evidence="1">
    <location>
        <begin position="1"/>
        <end position="10"/>
    </location>
</feature>
<name>A0A2H3JEI5_WOLCO</name>
<dbReference type="Gene3D" id="3.30.710.10">
    <property type="entry name" value="Potassium Channel Kv1.1, Chain A"/>
    <property type="match status" value="1"/>
</dbReference>
<keyword evidence="4" id="KW-1185">Reference proteome</keyword>
<dbReference type="InterPro" id="IPR000210">
    <property type="entry name" value="BTB/POZ_dom"/>
</dbReference>
<organism evidence="3 4">
    <name type="scientific">Wolfiporia cocos (strain MD-104)</name>
    <name type="common">Brown rot fungus</name>
    <dbReference type="NCBI Taxonomy" id="742152"/>
    <lineage>
        <taxon>Eukaryota</taxon>
        <taxon>Fungi</taxon>
        <taxon>Dikarya</taxon>
        <taxon>Basidiomycota</taxon>
        <taxon>Agaricomycotina</taxon>
        <taxon>Agaricomycetes</taxon>
        <taxon>Polyporales</taxon>
        <taxon>Phaeolaceae</taxon>
        <taxon>Wolfiporia</taxon>
    </lineage>
</organism>
<dbReference type="SUPFAM" id="SSF54695">
    <property type="entry name" value="POZ domain"/>
    <property type="match status" value="1"/>
</dbReference>
<sequence length="418" mass="46994">MATPDSTSALSDPISPRRKRTRVDLDVDESQVLKELQAEPERDEAYYFADGSCIIRVENTLFNVHRTIVSRDSSIFSEMFALPTSSAEGVEGKSDDSPIVIQDTSASEFKNLLWALYALPHELMVVHSDKADVTRLIDIALLSNKFQFGSLETWALDAIAEYVNRGYSPIFDPPPYESASPSAGASITPTGRQIIRLARLAYTCHHSLLLDIIVDILEKRMRSSIQYAYLAMSLADELDLRRLRGLAYMEVLQKEAVFPPQIMGDQGTAQEAGDIDDPNDADAGINTVTGDTNKGHWPLISPQQQLRLLAGFYRLSRAWEDLRRHPLQFEHAATCAATWHQHGCTQSWIDFWKEKTRCDAVLQCALPDVPGRLHAIGKEFDRWGTAVYMHHDCRATAKRKIVERAKAVEDELPEYFAV</sequence>
<accession>A0A2H3JEI5</accession>
<dbReference type="EMBL" id="KB468053">
    <property type="protein sequence ID" value="PCH40291.1"/>
    <property type="molecule type" value="Genomic_DNA"/>
</dbReference>
<evidence type="ECO:0000259" key="2">
    <source>
        <dbReference type="PROSITE" id="PS50097"/>
    </source>
</evidence>
<dbReference type="Pfam" id="PF00651">
    <property type="entry name" value="BTB"/>
    <property type="match status" value="1"/>
</dbReference>
<dbReference type="STRING" id="742152.A0A2H3JEI5"/>
<feature type="domain" description="BTB" evidence="2">
    <location>
        <begin position="51"/>
        <end position="117"/>
    </location>
</feature>
<dbReference type="PROSITE" id="PS50097">
    <property type="entry name" value="BTB"/>
    <property type="match status" value="1"/>
</dbReference>
<protein>
    <recommendedName>
        <fullName evidence="2">BTB domain-containing protein</fullName>
    </recommendedName>
</protein>
<dbReference type="InterPro" id="IPR011333">
    <property type="entry name" value="SKP1/BTB/POZ_sf"/>
</dbReference>
<evidence type="ECO:0000256" key="1">
    <source>
        <dbReference type="SAM" id="MobiDB-lite"/>
    </source>
</evidence>
<dbReference type="OMA" id="SWVEFWK"/>
<proteinExistence type="predicted"/>
<gene>
    <name evidence="3" type="ORF">WOLCODRAFT_117028</name>
</gene>
<evidence type="ECO:0000313" key="3">
    <source>
        <dbReference type="EMBL" id="PCH40291.1"/>
    </source>
</evidence>
<feature type="region of interest" description="Disordered" evidence="1">
    <location>
        <begin position="1"/>
        <end position="23"/>
    </location>
</feature>
<dbReference type="OrthoDB" id="8117402at2759"/>
<dbReference type="AlphaFoldDB" id="A0A2H3JEI5"/>
<evidence type="ECO:0000313" key="4">
    <source>
        <dbReference type="Proteomes" id="UP000218811"/>
    </source>
</evidence>